<dbReference type="Proteomes" id="UP001159042">
    <property type="component" value="Unassembled WGS sequence"/>
</dbReference>
<comment type="caution">
    <text evidence="1">The sequence shown here is derived from an EMBL/GenBank/DDBJ whole genome shotgun (WGS) entry which is preliminary data.</text>
</comment>
<proteinExistence type="predicted"/>
<dbReference type="AlphaFoldDB" id="A0AAV8V9B9"/>
<organism evidence="1 2">
    <name type="scientific">Exocentrus adspersus</name>
    <dbReference type="NCBI Taxonomy" id="1586481"/>
    <lineage>
        <taxon>Eukaryota</taxon>
        <taxon>Metazoa</taxon>
        <taxon>Ecdysozoa</taxon>
        <taxon>Arthropoda</taxon>
        <taxon>Hexapoda</taxon>
        <taxon>Insecta</taxon>
        <taxon>Pterygota</taxon>
        <taxon>Neoptera</taxon>
        <taxon>Endopterygota</taxon>
        <taxon>Coleoptera</taxon>
        <taxon>Polyphaga</taxon>
        <taxon>Cucujiformia</taxon>
        <taxon>Chrysomeloidea</taxon>
        <taxon>Cerambycidae</taxon>
        <taxon>Lamiinae</taxon>
        <taxon>Acanthocinini</taxon>
        <taxon>Exocentrus</taxon>
    </lineage>
</organism>
<protein>
    <recommendedName>
        <fullName evidence="3">ZAD domain-containing protein</fullName>
    </recommendedName>
</protein>
<evidence type="ECO:0000313" key="1">
    <source>
        <dbReference type="EMBL" id="KAJ8910580.1"/>
    </source>
</evidence>
<sequence length="143" mass="16525">MEIFNKQPLCMLCLDIINESFKMIIDKFTEYASDTVFKQVFDDDSKTGICSGCSAKLYAALQFRLTCINIESTIIPYIDDEGEFPAEIKKIFLKYRKTDMALIDSEDNNIQELGQIMKSLKYHQLIPVLKLRICHSSRKIDSH</sequence>
<name>A0AAV8V9B9_9CUCU</name>
<evidence type="ECO:0008006" key="3">
    <source>
        <dbReference type="Google" id="ProtNLM"/>
    </source>
</evidence>
<evidence type="ECO:0000313" key="2">
    <source>
        <dbReference type="Proteomes" id="UP001159042"/>
    </source>
</evidence>
<dbReference type="EMBL" id="JANEYG010000278">
    <property type="protein sequence ID" value="KAJ8910580.1"/>
    <property type="molecule type" value="Genomic_DNA"/>
</dbReference>
<reference evidence="1 2" key="1">
    <citation type="journal article" date="2023" name="Insect Mol. Biol.">
        <title>Genome sequencing provides insights into the evolution of gene families encoding plant cell wall-degrading enzymes in longhorned beetles.</title>
        <authorList>
            <person name="Shin N.R."/>
            <person name="Okamura Y."/>
            <person name="Kirsch R."/>
            <person name="Pauchet Y."/>
        </authorList>
    </citation>
    <scope>NUCLEOTIDE SEQUENCE [LARGE SCALE GENOMIC DNA]</scope>
    <source>
        <strain evidence="1">EAD_L_NR</strain>
    </source>
</reference>
<gene>
    <name evidence="1" type="ORF">NQ315_011050</name>
</gene>
<accession>A0AAV8V9B9</accession>
<keyword evidence="2" id="KW-1185">Reference proteome</keyword>